<dbReference type="STRING" id="1921010.MMIC_P2027"/>
<gene>
    <name evidence="2" type="ORF">MMIC_P2027</name>
</gene>
<reference evidence="2 3" key="1">
    <citation type="journal article" date="2017" name="Arch. Microbiol.">
        <title>Mariprofundus micogutta sp. nov., a novel iron-oxidizing zetaproteobacterium isolated from a deep-sea hydrothermal field at the Bayonnaise knoll of the Izu-Ogasawara arc, and a description of Mariprofundales ord. nov. and Zetaproteobacteria classis nov.</title>
        <authorList>
            <person name="Makita H."/>
            <person name="Tanaka E."/>
            <person name="Mitsunobu S."/>
            <person name="Miyazaki M."/>
            <person name="Nunoura T."/>
            <person name="Uematsu K."/>
            <person name="Takaki Y."/>
            <person name="Nishi S."/>
            <person name="Shimamura S."/>
            <person name="Takai K."/>
        </authorList>
    </citation>
    <scope>NUCLEOTIDE SEQUENCE [LARGE SCALE GENOMIC DNA]</scope>
    <source>
        <strain evidence="2 3">ET2</strain>
    </source>
</reference>
<proteinExistence type="predicted"/>
<evidence type="ECO:0000313" key="3">
    <source>
        <dbReference type="Proteomes" id="UP000231632"/>
    </source>
</evidence>
<dbReference type="Proteomes" id="UP000231632">
    <property type="component" value="Unassembled WGS sequence"/>
</dbReference>
<dbReference type="CDD" id="cd02042">
    <property type="entry name" value="ParAB_family"/>
    <property type="match status" value="1"/>
</dbReference>
<dbReference type="InterPro" id="IPR050678">
    <property type="entry name" value="DNA_Partitioning_ATPase"/>
</dbReference>
<dbReference type="Gene3D" id="3.40.50.300">
    <property type="entry name" value="P-loop containing nucleotide triphosphate hydrolases"/>
    <property type="match status" value="1"/>
</dbReference>
<dbReference type="AlphaFoldDB" id="A0A1L8CQ61"/>
<dbReference type="EMBL" id="BDFD01000019">
    <property type="protein sequence ID" value="GAV21048.1"/>
    <property type="molecule type" value="Genomic_DNA"/>
</dbReference>
<name>A0A1L8CQ61_9PROT</name>
<dbReference type="Pfam" id="PF13614">
    <property type="entry name" value="AAA_31"/>
    <property type="match status" value="1"/>
</dbReference>
<comment type="caution">
    <text evidence="2">The sequence shown here is derived from an EMBL/GenBank/DDBJ whole genome shotgun (WGS) entry which is preliminary data.</text>
</comment>
<dbReference type="InterPro" id="IPR025669">
    <property type="entry name" value="AAA_dom"/>
</dbReference>
<dbReference type="SUPFAM" id="SSF52540">
    <property type="entry name" value="P-loop containing nucleoside triphosphate hydrolases"/>
    <property type="match status" value="1"/>
</dbReference>
<dbReference type="OrthoDB" id="5289997at2"/>
<organism evidence="2 3">
    <name type="scientific">Mariprofundus micogutta</name>
    <dbReference type="NCBI Taxonomy" id="1921010"/>
    <lineage>
        <taxon>Bacteria</taxon>
        <taxon>Pseudomonadati</taxon>
        <taxon>Pseudomonadota</taxon>
        <taxon>Candidatius Mariprofundia</taxon>
        <taxon>Mariprofundales</taxon>
        <taxon>Mariprofundaceae</taxon>
        <taxon>Mariprofundus</taxon>
    </lineage>
</organism>
<evidence type="ECO:0000313" key="2">
    <source>
        <dbReference type="EMBL" id="GAV21048.1"/>
    </source>
</evidence>
<dbReference type="RefSeq" id="WP_072660348.1">
    <property type="nucleotide sequence ID" value="NZ_BDFD01000019.1"/>
</dbReference>
<keyword evidence="3" id="KW-1185">Reference proteome</keyword>
<accession>A0A1L8CQ61</accession>
<dbReference type="FunFam" id="3.40.50.300:FF:000285">
    <property type="entry name" value="Sporulation initiation inhibitor Soj"/>
    <property type="match status" value="1"/>
</dbReference>
<dbReference type="InterPro" id="IPR027417">
    <property type="entry name" value="P-loop_NTPase"/>
</dbReference>
<feature type="domain" description="AAA" evidence="1">
    <location>
        <begin position="9"/>
        <end position="184"/>
    </location>
</feature>
<dbReference type="PANTHER" id="PTHR13696:SF52">
    <property type="entry name" value="PARA FAMILY PROTEIN CT_582"/>
    <property type="match status" value="1"/>
</dbReference>
<dbReference type="PANTHER" id="PTHR13696">
    <property type="entry name" value="P-LOOP CONTAINING NUCLEOSIDE TRIPHOSPHATE HYDROLASE"/>
    <property type="match status" value="1"/>
</dbReference>
<sequence length="261" mass="28476">MKHQGFGPVTAVANQKGGVGKTTTSINLAASLAALDQRVLLIDLDPQGNSTSGLGVDQKQVESGTYDVLMGEVLLADALITTDCDRLFLLPATMDLAGAEVELVNEQGREQRMQNAFAGFQGEPFDHVIIDCPPALSLLTVNALTASDFVMVTLQTEFYAMEGLTQLMDSIRRIRSGLNPDLNMEGILLTMVDRRNNLSVQVEQDVRAYFGSQVYENTIPRNVRLSEAPSFGVPVMYHDVKSKGAQAYLAVAQELMHRRSI</sequence>
<protein>
    <submittedName>
        <fullName evidence="2">Chromosome partitioning protein</fullName>
    </submittedName>
</protein>
<evidence type="ECO:0000259" key="1">
    <source>
        <dbReference type="Pfam" id="PF13614"/>
    </source>
</evidence>